<reference evidence="3" key="1">
    <citation type="submission" date="2018-02" db="EMBL/GenBank/DDBJ databases">
        <authorList>
            <person name="Cohen D.B."/>
            <person name="Kent A.D."/>
        </authorList>
    </citation>
    <scope>NUCLEOTIDE SEQUENCE</scope>
</reference>
<accession>A0A2N9I5T5</accession>
<protein>
    <recommendedName>
        <fullName evidence="2">Aminotransferase-like plant mobile domain-containing protein</fullName>
    </recommendedName>
</protein>
<dbReference type="GO" id="GO:0010073">
    <property type="term" value="P:meristem maintenance"/>
    <property type="evidence" value="ECO:0007669"/>
    <property type="project" value="InterPro"/>
</dbReference>
<feature type="compositionally biased region" description="Low complexity" evidence="1">
    <location>
        <begin position="10"/>
        <end position="25"/>
    </location>
</feature>
<dbReference type="InterPro" id="IPR019557">
    <property type="entry name" value="AminoTfrase-like_pln_mobile"/>
</dbReference>
<organism evidence="3">
    <name type="scientific">Fagus sylvatica</name>
    <name type="common">Beechnut</name>
    <dbReference type="NCBI Taxonomy" id="28930"/>
    <lineage>
        <taxon>Eukaryota</taxon>
        <taxon>Viridiplantae</taxon>
        <taxon>Streptophyta</taxon>
        <taxon>Embryophyta</taxon>
        <taxon>Tracheophyta</taxon>
        <taxon>Spermatophyta</taxon>
        <taxon>Magnoliopsida</taxon>
        <taxon>eudicotyledons</taxon>
        <taxon>Gunneridae</taxon>
        <taxon>Pentapetalae</taxon>
        <taxon>rosids</taxon>
        <taxon>fabids</taxon>
        <taxon>Fagales</taxon>
        <taxon>Fagaceae</taxon>
        <taxon>Fagus</taxon>
    </lineage>
</organism>
<proteinExistence type="predicted"/>
<dbReference type="PANTHER" id="PTHR46033">
    <property type="entry name" value="PROTEIN MAIN-LIKE 2"/>
    <property type="match status" value="1"/>
</dbReference>
<name>A0A2N9I5T5_FAGSY</name>
<feature type="domain" description="Aminotransferase-like plant mobile" evidence="2">
    <location>
        <begin position="102"/>
        <end position="267"/>
    </location>
</feature>
<evidence type="ECO:0000259" key="2">
    <source>
        <dbReference type="Pfam" id="PF10536"/>
    </source>
</evidence>
<gene>
    <name evidence="3" type="ORF">FSB_LOCUS47660</name>
</gene>
<sequence length="342" mass="39099">MSRTLKSRGSRSGSSSSNLTSMSNLPPLDEKLGAKMWVPVLAPGESITPFFHPREHISTPLRPSHSPGLVEEAHRATKALVELAGFRPMVEDLAGSWSKKCVVLCLSQRWWDTTHTFHIVGREMTMTPLDKYQLIGLNVSGHTICFPEDRASLDKIYLGYSMGSSSISVPSLLVDFNRRSQDTPNYQLLMARAFLMYLLGNTLVCNSFQTVSVKLLHFFEDLEMIAEYNWGGMAMAHLYVNMDFLSHGSTTSLIGYWRLWEDWAFRHGLFDNFPRVDWHNNYTTRNHLDRIIEDQIVWTPWGLLEEEMEEGLAIAWHLSQFSKLYEGPSMRALYLAEKVTMP</sequence>
<evidence type="ECO:0000256" key="1">
    <source>
        <dbReference type="SAM" id="MobiDB-lite"/>
    </source>
</evidence>
<dbReference type="AlphaFoldDB" id="A0A2N9I5T5"/>
<dbReference type="PANTHER" id="PTHR46033:SF8">
    <property type="entry name" value="PROTEIN MAINTENANCE OF MERISTEMS-LIKE"/>
    <property type="match status" value="1"/>
</dbReference>
<evidence type="ECO:0000313" key="3">
    <source>
        <dbReference type="EMBL" id="SPD19778.1"/>
    </source>
</evidence>
<dbReference type="EMBL" id="OIVN01004890">
    <property type="protein sequence ID" value="SPD19778.1"/>
    <property type="molecule type" value="Genomic_DNA"/>
</dbReference>
<dbReference type="InterPro" id="IPR044824">
    <property type="entry name" value="MAIN-like"/>
</dbReference>
<feature type="region of interest" description="Disordered" evidence="1">
    <location>
        <begin position="1"/>
        <end position="25"/>
    </location>
</feature>
<dbReference type="Pfam" id="PF10536">
    <property type="entry name" value="PMD"/>
    <property type="match status" value="1"/>
</dbReference>